<gene>
    <name evidence="2" type="ORF">C1O66_02760</name>
</gene>
<dbReference type="Proteomes" id="UP000235916">
    <property type="component" value="Unassembled WGS sequence"/>
</dbReference>
<evidence type="ECO:0000259" key="1">
    <source>
        <dbReference type="Pfam" id="PF07819"/>
    </source>
</evidence>
<dbReference type="EMBL" id="POSP01000001">
    <property type="protein sequence ID" value="PND40316.1"/>
    <property type="molecule type" value="Genomic_DNA"/>
</dbReference>
<accession>A0A2N8L3Q4</accession>
<protein>
    <submittedName>
        <fullName evidence="2">Permease</fullName>
    </submittedName>
</protein>
<comment type="caution">
    <text evidence="2">The sequence shown here is derived from an EMBL/GenBank/DDBJ whole genome shotgun (WGS) entry which is preliminary data.</text>
</comment>
<dbReference type="GO" id="GO:0016788">
    <property type="term" value="F:hydrolase activity, acting on ester bonds"/>
    <property type="evidence" value="ECO:0007669"/>
    <property type="project" value="InterPro"/>
</dbReference>
<dbReference type="Gene3D" id="3.40.50.1820">
    <property type="entry name" value="alpha/beta hydrolase"/>
    <property type="match status" value="1"/>
</dbReference>
<keyword evidence="3" id="KW-1185">Reference proteome</keyword>
<evidence type="ECO:0000313" key="3">
    <source>
        <dbReference type="Proteomes" id="UP000235916"/>
    </source>
</evidence>
<evidence type="ECO:0000313" key="2">
    <source>
        <dbReference type="EMBL" id="PND40316.1"/>
    </source>
</evidence>
<dbReference type="InterPro" id="IPR029058">
    <property type="entry name" value="AB_hydrolase_fold"/>
</dbReference>
<dbReference type="RefSeq" id="WP_102766450.1">
    <property type="nucleotide sequence ID" value="NZ_POSP01000001.1"/>
</dbReference>
<name>A0A2N8L3Q4_9BURK</name>
<dbReference type="InterPro" id="IPR012908">
    <property type="entry name" value="PGAP1-ab_dom-like"/>
</dbReference>
<dbReference type="AlphaFoldDB" id="A0A2N8L3Q4"/>
<organism evidence="2 3">
    <name type="scientific">Kinneretia aquatilis</name>
    <dbReference type="NCBI Taxonomy" id="2070761"/>
    <lineage>
        <taxon>Bacteria</taxon>
        <taxon>Pseudomonadati</taxon>
        <taxon>Pseudomonadota</taxon>
        <taxon>Betaproteobacteria</taxon>
        <taxon>Burkholderiales</taxon>
        <taxon>Sphaerotilaceae</taxon>
        <taxon>Roseateles</taxon>
    </lineage>
</organism>
<reference evidence="2 3" key="1">
    <citation type="submission" date="2018-01" db="EMBL/GenBank/DDBJ databases">
        <title>Draft genome sequence of Paucibacter aquatile CR182 isolated from freshwater of the Nakdong River.</title>
        <authorList>
            <person name="Choi A."/>
            <person name="Chung E.J."/>
        </authorList>
    </citation>
    <scope>NUCLEOTIDE SEQUENCE [LARGE SCALE GENOMIC DNA]</scope>
    <source>
        <strain evidence="2 3">CR182</strain>
    </source>
</reference>
<dbReference type="SUPFAM" id="SSF53474">
    <property type="entry name" value="alpha/beta-Hydrolases"/>
    <property type="match status" value="1"/>
</dbReference>
<feature type="domain" description="GPI inositol-deacylase PGAP1-like alpha/beta" evidence="1">
    <location>
        <begin position="143"/>
        <end position="310"/>
    </location>
</feature>
<dbReference type="Pfam" id="PF07819">
    <property type="entry name" value="PGAP1"/>
    <property type="match status" value="1"/>
</dbReference>
<dbReference type="OrthoDB" id="556502at2"/>
<proteinExistence type="predicted"/>
<sequence length="413" mass="44735">MPKPTRRKATHLLSARELRGLAQLATQGTLGMTDIVEGMHQAVWSRLGLQGRREEEKTRSAGLTGLVYRSIRGSTRLLGRGVDQLLATWPADESQEAREPSPQRLALLAALNGVMGDHLAESGNPLALAMTVQNPDALSAAPTGHLLLLIHGLCMNDLQWRSENKAGQAHDHGEMLARSLGANRLYLRYNSGRHISENGRDLAQLLQQTVDAWPVPVTRITLVGHSMGGLVARSAVKLAQDQGLGWRERVHSLVCLGSPHQGAPMERAGHWVDLLLGSNRHSAPLARLGQLRSAGITDLRHGLVQDADWQGRDRFAAGHAPHRPMPLPEGIACYALAGTTAAKRSPMADRLLGDGLVPLRSALGEHEDPTQRLNFAPEARHIAYRTGHLQLLSSPAVSRQLLAWLAPSPGNSK</sequence>